<accession>A0A1H8F9T5</accession>
<reference evidence="3" key="1">
    <citation type="submission" date="2016-10" db="EMBL/GenBank/DDBJ databases">
        <authorList>
            <person name="Varghese N."/>
            <person name="Submissions S."/>
        </authorList>
    </citation>
    <scope>NUCLEOTIDE SEQUENCE [LARGE SCALE GENOMIC DNA]</scope>
    <source>
        <strain evidence="3">IBRC-M 10043</strain>
    </source>
</reference>
<evidence type="ECO:0000313" key="2">
    <source>
        <dbReference type="EMBL" id="SEN28489.1"/>
    </source>
</evidence>
<dbReference type="InterPro" id="IPR038695">
    <property type="entry name" value="Saro_0823-like_sf"/>
</dbReference>
<dbReference type="RefSeq" id="WP_092657555.1">
    <property type="nucleotide sequence ID" value="NZ_FOCX01000002.1"/>
</dbReference>
<organism evidence="2 3">
    <name type="scientific">Halorientalis persicus</name>
    <dbReference type="NCBI Taxonomy" id="1367881"/>
    <lineage>
        <taxon>Archaea</taxon>
        <taxon>Methanobacteriati</taxon>
        <taxon>Methanobacteriota</taxon>
        <taxon>Stenosarchaea group</taxon>
        <taxon>Halobacteria</taxon>
        <taxon>Halobacteriales</taxon>
        <taxon>Haloarculaceae</taxon>
        <taxon>Halorientalis</taxon>
    </lineage>
</organism>
<sequence length="155" mass="16794">MRVVHEAAGERRALATTVDLADSFVSQTIGLMGQSTVSDDYALVFEFGEPGFFYRLRDTVPRRVIHMLFVRTPLDVLWLRDDEVVKMATLSPWTGLGVAKADTIIELAAGSAEGVEVGDRVVVERGEPPDGDAEPTDDNPTAVSTEDDPAADTTE</sequence>
<feature type="compositionally biased region" description="Acidic residues" evidence="1">
    <location>
        <begin position="145"/>
        <end position="155"/>
    </location>
</feature>
<evidence type="ECO:0000313" key="3">
    <source>
        <dbReference type="Proteomes" id="UP000198775"/>
    </source>
</evidence>
<feature type="region of interest" description="Disordered" evidence="1">
    <location>
        <begin position="118"/>
        <end position="155"/>
    </location>
</feature>
<evidence type="ECO:0008006" key="4">
    <source>
        <dbReference type="Google" id="ProtNLM"/>
    </source>
</evidence>
<name>A0A1H8F9T5_9EURY</name>
<dbReference type="Pfam" id="PF02643">
    <property type="entry name" value="DUF192"/>
    <property type="match status" value="1"/>
</dbReference>
<proteinExistence type="predicted"/>
<dbReference type="AlphaFoldDB" id="A0A1H8F9T5"/>
<dbReference type="Gene3D" id="2.60.120.1140">
    <property type="entry name" value="Protein of unknown function DUF192"/>
    <property type="match status" value="1"/>
</dbReference>
<keyword evidence="3" id="KW-1185">Reference proteome</keyword>
<dbReference type="Proteomes" id="UP000198775">
    <property type="component" value="Unassembled WGS sequence"/>
</dbReference>
<dbReference type="OrthoDB" id="64208at2157"/>
<feature type="compositionally biased region" description="Basic and acidic residues" evidence="1">
    <location>
        <begin position="118"/>
        <end position="128"/>
    </location>
</feature>
<gene>
    <name evidence="2" type="ORF">SAMN05216388_1002231</name>
</gene>
<protein>
    <recommendedName>
        <fullName evidence="4">DUF192 domain-containing protein</fullName>
    </recommendedName>
</protein>
<dbReference type="InterPro" id="IPR003795">
    <property type="entry name" value="DUF192"/>
</dbReference>
<evidence type="ECO:0000256" key="1">
    <source>
        <dbReference type="SAM" id="MobiDB-lite"/>
    </source>
</evidence>
<dbReference type="EMBL" id="FOCX01000002">
    <property type="protein sequence ID" value="SEN28489.1"/>
    <property type="molecule type" value="Genomic_DNA"/>
</dbReference>